<organism evidence="2 3">
    <name type="scientific">Alteriqipengyuania abyssalis</name>
    <dbReference type="NCBI Taxonomy" id="2860200"/>
    <lineage>
        <taxon>Bacteria</taxon>
        <taxon>Pseudomonadati</taxon>
        <taxon>Pseudomonadota</taxon>
        <taxon>Alphaproteobacteria</taxon>
        <taxon>Sphingomonadales</taxon>
        <taxon>Erythrobacteraceae</taxon>
        <taxon>Alteriqipengyuania</taxon>
    </lineage>
</organism>
<evidence type="ECO:0000256" key="1">
    <source>
        <dbReference type="SAM" id="Phobius"/>
    </source>
</evidence>
<dbReference type="RefSeq" id="WP_222825288.1">
    <property type="nucleotide sequence ID" value="NZ_JAHWXP010000003.1"/>
</dbReference>
<feature type="transmembrane region" description="Helical" evidence="1">
    <location>
        <begin position="389"/>
        <end position="406"/>
    </location>
</feature>
<keyword evidence="1" id="KW-0812">Transmembrane</keyword>
<accession>A0ABS7PHS4</accession>
<keyword evidence="1" id="KW-1133">Transmembrane helix</keyword>
<proteinExistence type="predicted"/>
<dbReference type="EMBL" id="JAHWXP010000003">
    <property type="protein sequence ID" value="MBY8337780.1"/>
    <property type="molecule type" value="Genomic_DNA"/>
</dbReference>
<comment type="caution">
    <text evidence="2">The sequence shown here is derived from an EMBL/GenBank/DDBJ whole genome shotgun (WGS) entry which is preliminary data.</text>
</comment>
<feature type="transmembrane region" description="Helical" evidence="1">
    <location>
        <begin position="353"/>
        <end position="374"/>
    </location>
</feature>
<keyword evidence="1" id="KW-0472">Membrane</keyword>
<evidence type="ECO:0000313" key="3">
    <source>
        <dbReference type="Proteomes" id="UP000759298"/>
    </source>
</evidence>
<sequence>MAFTEHPLRRELVHEMHLRRFAPVHAPARIVQMVYLIAEDRRGEEQRHLSSLPLKPVSIEQESRHAVLRFAGDLTVLWERHTEATTITLIAPREGQDAMAPLTEWFGAWPGSVLRATKVFVEPGEAEAEALLPEMGFEDADLVSCHVCSGVRVWSDFRIRDDGYGRLLVSAPGRQPDDLGRIVQRLQELGNYRNLALVGLPRVQRLMPELNALEDRLAAHAQALVNEAEGGDERLLHDLSQVSAELAQVRAENSYRTSASQAYAQIAADRLDALDVQPIDGYQSLTDFTERRLVPATRTIETFVNRLRRLSERSGDVIALLNTRIDTRIKAQNLELLRSMESSFNLQLRLQNLVEALSVIAASYYAVALIAYMAKGAVGFGEEGHEVDVAIALIAPVVILTIFLLVSRIRHRFIKETENAAARSDKRHPLNDA</sequence>
<evidence type="ECO:0000313" key="2">
    <source>
        <dbReference type="EMBL" id="MBY8337780.1"/>
    </source>
</evidence>
<keyword evidence="3" id="KW-1185">Reference proteome</keyword>
<protein>
    <submittedName>
        <fullName evidence="2">DUF3422 domain-containing protein</fullName>
    </submittedName>
</protein>
<name>A0ABS7PHS4_9SPHN</name>
<reference evidence="2 3" key="1">
    <citation type="submission" date="2021-07" db="EMBL/GenBank/DDBJ databases">
        <title>Alteriqipengyuania abyssalis NZ-12B nov, sp.nov isolated from deep sea sponge in pacific ocean.</title>
        <authorList>
            <person name="Tareen S."/>
            <person name="Wink J."/>
        </authorList>
    </citation>
    <scope>NUCLEOTIDE SEQUENCE [LARGE SCALE GENOMIC DNA]</scope>
    <source>
        <strain evidence="2 3">NZ-12B</strain>
    </source>
</reference>
<dbReference type="InterPro" id="IPR021830">
    <property type="entry name" value="DUF3422"/>
</dbReference>
<gene>
    <name evidence="2" type="ORF">KYN89_12075</name>
</gene>
<dbReference type="Pfam" id="PF11902">
    <property type="entry name" value="DUF3422"/>
    <property type="match status" value="1"/>
</dbReference>
<dbReference type="Proteomes" id="UP000759298">
    <property type="component" value="Unassembled WGS sequence"/>
</dbReference>